<dbReference type="RefSeq" id="WP_004995589.1">
    <property type="nucleotide sequence ID" value="NZ_AMWZ01000014.1"/>
</dbReference>
<keyword evidence="2" id="KW-1185">Reference proteome</keyword>
<geneLocation type="plasmid" evidence="1">
    <name>pPnWB2011</name>
</geneLocation>
<sequence>MNKTVDLFQNNSKQIANLNFNTFQQQVKTLSHVKLWTFYCRFMDFSEVKSLWNNYLNNIDKNLVKFKSDPELMKLVDNIFKFSILNNENTLFNKIYFLKNYVKTIFLDQLPVFDKK</sequence>
<proteinExistence type="predicted"/>
<evidence type="ECO:0000313" key="1">
    <source>
        <dbReference type="EMBL" id="EMR14388.1"/>
    </source>
</evidence>
<keyword evidence="1" id="KW-0614">Plasmid</keyword>
<accession>A0ABP2TFA4</accession>
<evidence type="ECO:0000313" key="2">
    <source>
        <dbReference type="Proteomes" id="UP000014082"/>
    </source>
</evidence>
<comment type="caution">
    <text evidence="1">The sequence shown here is derived from an EMBL/GenBank/DDBJ whole genome shotgun (WGS) entry which is preliminary data.</text>
</comment>
<gene>
    <name evidence="1" type="ORF">PNWB_v1c4860</name>
</gene>
<dbReference type="Proteomes" id="UP000014082">
    <property type="component" value="Unassembled WGS sequence"/>
</dbReference>
<reference evidence="1 2" key="1">
    <citation type="journal article" date="2013" name="PLoS ONE">
        <title>Comparative analysis of the peanut witches'-broom phytoplasma genome reveals horizontal transfer of potential mobile units and effectors.</title>
        <authorList>
            <person name="Chung W.C."/>
            <person name="Chen L.L."/>
            <person name="Lo W.S."/>
            <person name="Lin C.P."/>
            <person name="Kuo C.H."/>
        </authorList>
    </citation>
    <scope>NUCLEOTIDE SEQUENCE [LARGE SCALE GENOMIC DNA]</scope>
    <source>
        <strain evidence="1 2">NTU2011</strain>
    </source>
</reference>
<protein>
    <submittedName>
        <fullName evidence="1">Uncharacterized protein</fullName>
    </submittedName>
</protein>
<organism evidence="1 2">
    <name type="scientific">Peanut witches'-broom phytoplasma NTU2011</name>
    <dbReference type="NCBI Taxonomy" id="1163385"/>
    <lineage>
        <taxon>Bacteria</taxon>
        <taxon>Bacillati</taxon>
        <taxon>Mycoplasmatota</taxon>
        <taxon>Mollicutes</taxon>
        <taxon>Acholeplasmatales</taxon>
        <taxon>Acholeplasmataceae</taxon>
        <taxon>Candidatus Phytoplasma</taxon>
        <taxon>16SrII (Peanut WB group)</taxon>
    </lineage>
</organism>
<dbReference type="EMBL" id="AMWZ01000014">
    <property type="protein sequence ID" value="EMR14388.1"/>
    <property type="molecule type" value="Genomic_DNA"/>
</dbReference>
<name>A0ABP2TFA4_PEWBP</name>